<dbReference type="EMBL" id="GL377651">
    <property type="protein sequence ID" value="EFJ10899.1"/>
    <property type="molecule type" value="Genomic_DNA"/>
</dbReference>
<reference evidence="7 8" key="1">
    <citation type="journal article" date="2011" name="Science">
        <title>The Selaginella genome identifies genetic changes associated with the evolution of vascular plants.</title>
        <authorList>
            <person name="Banks J.A."/>
            <person name="Nishiyama T."/>
            <person name="Hasebe M."/>
            <person name="Bowman J.L."/>
            <person name="Gribskov M."/>
            <person name="dePamphilis C."/>
            <person name="Albert V.A."/>
            <person name="Aono N."/>
            <person name="Aoyama T."/>
            <person name="Ambrose B.A."/>
            <person name="Ashton N.W."/>
            <person name="Axtell M.J."/>
            <person name="Barker E."/>
            <person name="Barker M.S."/>
            <person name="Bennetzen J.L."/>
            <person name="Bonawitz N.D."/>
            <person name="Chapple C."/>
            <person name="Cheng C."/>
            <person name="Correa L.G."/>
            <person name="Dacre M."/>
            <person name="DeBarry J."/>
            <person name="Dreyer I."/>
            <person name="Elias M."/>
            <person name="Engstrom E.M."/>
            <person name="Estelle M."/>
            <person name="Feng L."/>
            <person name="Finet C."/>
            <person name="Floyd S.K."/>
            <person name="Frommer W.B."/>
            <person name="Fujita T."/>
            <person name="Gramzow L."/>
            <person name="Gutensohn M."/>
            <person name="Harholt J."/>
            <person name="Hattori M."/>
            <person name="Heyl A."/>
            <person name="Hirai T."/>
            <person name="Hiwatashi Y."/>
            <person name="Ishikawa M."/>
            <person name="Iwata M."/>
            <person name="Karol K.G."/>
            <person name="Koehler B."/>
            <person name="Kolukisaoglu U."/>
            <person name="Kubo M."/>
            <person name="Kurata T."/>
            <person name="Lalonde S."/>
            <person name="Li K."/>
            <person name="Li Y."/>
            <person name="Litt A."/>
            <person name="Lyons E."/>
            <person name="Manning G."/>
            <person name="Maruyama T."/>
            <person name="Michael T.P."/>
            <person name="Mikami K."/>
            <person name="Miyazaki S."/>
            <person name="Morinaga S."/>
            <person name="Murata T."/>
            <person name="Mueller-Roeber B."/>
            <person name="Nelson D.R."/>
            <person name="Obara M."/>
            <person name="Oguri Y."/>
            <person name="Olmstead R.G."/>
            <person name="Onodera N."/>
            <person name="Petersen B.L."/>
            <person name="Pils B."/>
            <person name="Prigge M."/>
            <person name="Rensing S.A."/>
            <person name="Riano-Pachon D.M."/>
            <person name="Roberts A.W."/>
            <person name="Sato Y."/>
            <person name="Scheller H.V."/>
            <person name="Schulz B."/>
            <person name="Schulz C."/>
            <person name="Shakirov E.V."/>
            <person name="Shibagaki N."/>
            <person name="Shinohara N."/>
            <person name="Shippen D.E."/>
            <person name="Soerensen I."/>
            <person name="Sotooka R."/>
            <person name="Sugimoto N."/>
            <person name="Sugita M."/>
            <person name="Sumikawa N."/>
            <person name="Tanurdzic M."/>
            <person name="Theissen G."/>
            <person name="Ulvskov P."/>
            <person name="Wakazuki S."/>
            <person name="Weng J.K."/>
            <person name="Willats W.W."/>
            <person name="Wipf D."/>
            <person name="Wolf P.G."/>
            <person name="Yang L."/>
            <person name="Zimmer A.D."/>
            <person name="Zhu Q."/>
            <person name="Mitros T."/>
            <person name="Hellsten U."/>
            <person name="Loque D."/>
            <person name="Otillar R."/>
            <person name="Salamov A."/>
            <person name="Schmutz J."/>
            <person name="Shapiro H."/>
            <person name="Lindquist E."/>
            <person name="Lucas S."/>
            <person name="Rokhsar D."/>
            <person name="Grigoriev I.V."/>
        </authorList>
    </citation>
    <scope>NUCLEOTIDE SEQUENCE [LARGE SCALE GENOMIC DNA]</scope>
</reference>
<sequence length="463" mass="50087">MALLVERPSAFWIEVRFQAWIALPMVGVTLLQFAVTTVAIMFVGHLGELELASAAIAGSLANVTGYSILLGLGSALETLCGQAYGAKLYTRLGVYLQRAVFIEFLAAIPIAIVWFFMEHVLLFFGQDPEISKNAGVFARYLLPELFAFVLLQPLDKFLQSQSQVYVMLGASFVNLLLNALFCWVSIYKLGMGIKGAALSASLASWINVAVLSTVVACTPACRRCWGGLSMEMFRDLKQFMALAIPSLLMLCLEWWSLEALVLLSGLLPDPQLETSTFTIVLNTIQIFFMIAYGLSTAASVRISNALGAGETNAAKLAFKTSIFFAAIDAVLVSTILFLARHKLGHLFSNEAEVVSSVSRLMPFVVTISIVDAFQGVVSGVARGCGWQAFAAFANLGSYYAVGLPVAYVLAFVLHMNGKGLIIGILCGLSTQAISLLTIAVRTNWNKQAQKASERMQLVTPLLS</sequence>
<evidence type="ECO:0000313" key="8">
    <source>
        <dbReference type="Proteomes" id="UP000001514"/>
    </source>
</evidence>
<protein>
    <recommendedName>
        <fullName evidence="6">Protein DETOXIFICATION</fullName>
    </recommendedName>
    <alternativeName>
        <fullName evidence="6">Multidrug and toxic compound extrusion protein</fullName>
    </alternativeName>
</protein>
<organism evidence="8">
    <name type="scientific">Selaginella moellendorffii</name>
    <name type="common">Spikemoss</name>
    <dbReference type="NCBI Taxonomy" id="88036"/>
    <lineage>
        <taxon>Eukaryota</taxon>
        <taxon>Viridiplantae</taxon>
        <taxon>Streptophyta</taxon>
        <taxon>Embryophyta</taxon>
        <taxon>Tracheophyta</taxon>
        <taxon>Lycopodiopsida</taxon>
        <taxon>Selaginellales</taxon>
        <taxon>Selaginellaceae</taxon>
        <taxon>Selaginella</taxon>
    </lineage>
</organism>
<dbReference type="HOGENOM" id="CLU_012893_1_0_1"/>
<dbReference type="GO" id="GO:0042910">
    <property type="term" value="F:xenobiotic transmembrane transporter activity"/>
    <property type="evidence" value="ECO:0007669"/>
    <property type="project" value="InterPro"/>
</dbReference>
<feature type="transmembrane region" description="Helical" evidence="6">
    <location>
        <begin position="198"/>
        <end position="218"/>
    </location>
</feature>
<feature type="transmembrane region" description="Helical" evidence="6">
    <location>
        <begin position="388"/>
        <end position="413"/>
    </location>
</feature>
<name>D8SXJ8_SELML</name>
<comment type="subcellular location">
    <subcellularLocation>
        <location evidence="1">Membrane</location>
        <topology evidence="1">Multi-pass membrane protein</topology>
    </subcellularLocation>
</comment>
<dbReference type="KEGG" id="smo:SELMODRAFT_183577"/>
<feature type="transmembrane region" description="Helical" evidence="6">
    <location>
        <begin position="316"/>
        <end position="340"/>
    </location>
</feature>
<evidence type="ECO:0000256" key="4">
    <source>
        <dbReference type="ARBA" id="ARBA00022989"/>
    </source>
</evidence>
<dbReference type="OMA" id="WANSGHI"/>
<dbReference type="GO" id="GO:1990961">
    <property type="term" value="P:xenobiotic detoxification by transmembrane export across the plasma membrane"/>
    <property type="evidence" value="ECO:0007669"/>
    <property type="project" value="InterPro"/>
</dbReference>
<comment type="similarity">
    <text evidence="2 6">Belongs to the multi antimicrobial extrusion (MATE) (TC 2.A.66.1) family.</text>
</comment>
<keyword evidence="3 6" id="KW-0812">Transmembrane</keyword>
<feature type="transmembrane region" description="Helical" evidence="6">
    <location>
        <begin position="277"/>
        <end position="295"/>
    </location>
</feature>
<dbReference type="eggNOG" id="KOG1347">
    <property type="taxonomic scope" value="Eukaryota"/>
</dbReference>
<dbReference type="GO" id="GO:0016020">
    <property type="term" value="C:membrane"/>
    <property type="evidence" value="ECO:0000318"/>
    <property type="project" value="GO_Central"/>
</dbReference>
<feature type="transmembrane region" description="Helical" evidence="6">
    <location>
        <begin position="360"/>
        <end position="381"/>
    </location>
</feature>
<dbReference type="NCBIfam" id="TIGR00797">
    <property type="entry name" value="matE"/>
    <property type="match status" value="1"/>
</dbReference>
<feature type="transmembrane region" description="Helical" evidence="6">
    <location>
        <begin position="239"/>
        <end position="257"/>
    </location>
</feature>
<dbReference type="GO" id="GO:0015297">
    <property type="term" value="F:antiporter activity"/>
    <property type="evidence" value="ECO:0007669"/>
    <property type="project" value="InterPro"/>
</dbReference>
<dbReference type="Proteomes" id="UP000001514">
    <property type="component" value="Unassembled WGS sequence"/>
</dbReference>
<feature type="transmembrane region" description="Helical" evidence="6">
    <location>
        <begin position="21"/>
        <end position="43"/>
    </location>
</feature>
<accession>D8SXJ8</accession>
<keyword evidence="4 6" id="KW-1133">Transmembrane helix</keyword>
<evidence type="ECO:0000256" key="2">
    <source>
        <dbReference type="ARBA" id="ARBA00010199"/>
    </source>
</evidence>
<feature type="transmembrane region" description="Helical" evidence="6">
    <location>
        <begin position="137"/>
        <end position="154"/>
    </location>
</feature>
<dbReference type="AlphaFoldDB" id="D8SXJ8"/>
<evidence type="ECO:0000256" key="3">
    <source>
        <dbReference type="ARBA" id="ARBA00022692"/>
    </source>
</evidence>
<dbReference type="STRING" id="88036.D8SXJ8"/>
<dbReference type="PANTHER" id="PTHR11206">
    <property type="entry name" value="MULTIDRUG RESISTANCE PROTEIN"/>
    <property type="match status" value="1"/>
</dbReference>
<dbReference type="Pfam" id="PF01554">
    <property type="entry name" value="MatE"/>
    <property type="match status" value="2"/>
</dbReference>
<dbReference type="Gramene" id="EFJ10899">
    <property type="protein sequence ID" value="EFJ10899"/>
    <property type="gene ID" value="SELMODRAFT_183577"/>
</dbReference>
<evidence type="ECO:0000256" key="5">
    <source>
        <dbReference type="ARBA" id="ARBA00023136"/>
    </source>
</evidence>
<dbReference type="InterPro" id="IPR045069">
    <property type="entry name" value="MATE_euk"/>
</dbReference>
<feature type="transmembrane region" description="Helical" evidence="6">
    <location>
        <begin position="96"/>
        <end position="117"/>
    </location>
</feature>
<feature type="transmembrane region" description="Helical" evidence="6">
    <location>
        <begin position="63"/>
        <end position="84"/>
    </location>
</feature>
<evidence type="ECO:0000256" key="1">
    <source>
        <dbReference type="ARBA" id="ARBA00004141"/>
    </source>
</evidence>
<proteinExistence type="inferred from homology"/>
<dbReference type="OrthoDB" id="2126698at2759"/>
<feature type="transmembrane region" description="Helical" evidence="6">
    <location>
        <begin position="166"/>
        <end position="186"/>
    </location>
</feature>
<dbReference type="InParanoid" id="D8SXJ8"/>
<keyword evidence="8" id="KW-1185">Reference proteome</keyword>
<dbReference type="GO" id="GO:0022857">
    <property type="term" value="F:transmembrane transporter activity"/>
    <property type="evidence" value="ECO:0000318"/>
    <property type="project" value="GO_Central"/>
</dbReference>
<gene>
    <name evidence="7" type="ORF">SELMODRAFT_183577</name>
</gene>
<evidence type="ECO:0000313" key="7">
    <source>
        <dbReference type="EMBL" id="EFJ10899.1"/>
    </source>
</evidence>
<evidence type="ECO:0000256" key="6">
    <source>
        <dbReference type="RuleBase" id="RU004914"/>
    </source>
</evidence>
<feature type="transmembrane region" description="Helical" evidence="6">
    <location>
        <begin position="419"/>
        <end position="440"/>
    </location>
</feature>
<dbReference type="CDD" id="cd13132">
    <property type="entry name" value="MATE_eukaryotic"/>
    <property type="match status" value="1"/>
</dbReference>
<keyword evidence="5 6" id="KW-0472">Membrane</keyword>
<dbReference type="InterPro" id="IPR002528">
    <property type="entry name" value="MATE_fam"/>
</dbReference>